<comment type="caution">
    <text evidence="1">The sequence shown here is derived from an EMBL/GenBank/DDBJ whole genome shotgun (WGS) entry which is preliminary data.</text>
</comment>
<protein>
    <submittedName>
        <fullName evidence="1">Uncharacterized protein</fullName>
    </submittedName>
</protein>
<sequence>TYERTTGCCGIEGPNYAIKMSALLFLRALDTRKTFHIASNFAEASTFDDVVLKLGDSTYLLQLNHKIKSQTVLNLRQLVQDKDFKLNKYLESLLEIKNKWETNDDLKKSVKFAHAKFVIFTNIAVDEYLINDADTADLSIVNTGGKLLCMTELCGNLPRYKAILSASVSSGNVFGSSELWEVVHKLYNKQARVLPNKNQLEKILTNLVYLGDLTPYQEFVPQLFLCTKQSDELNLDNLIKQEIHSDKLYEQFMKAVTNWWRTSENYLTRDWKEWTDMFEICRTSIIKPNPLIDFKFSLEHYDPIREKITKRMLLIKSKCAISAQLKCCRPLYQHFAGKCQHSERKC</sequence>
<dbReference type="AlphaFoldDB" id="A0AAD8A1U5"/>
<gene>
    <name evidence="1" type="ORF">L9F63_016157</name>
</gene>
<accession>A0AAD8A1U5</accession>
<name>A0AAD8A1U5_DIPPU</name>
<keyword evidence="2" id="KW-1185">Reference proteome</keyword>
<dbReference type="EMBL" id="JASPKZ010004194">
    <property type="protein sequence ID" value="KAJ9590826.1"/>
    <property type="molecule type" value="Genomic_DNA"/>
</dbReference>
<dbReference type="Proteomes" id="UP001233999">
    <property type="component" value="Unassembled WGS sequence"/>
</dbReference>
<reference evidence="1" key="2">
    <citation type="submission" date="2023-05" db="EMBL/GenBank/DDBJ databases">
        <authorList>
            <person name="Fouks B."/>
        </authorList>
    </citation>
    <scope>NUCLEOTIDE SEQUENCE</scope>
    <source>
        <strain evidence="1">Stay&amp;Tobe</strain>
        <tissue evidence="1">Testes</tissue>
    </source>
</reference>
<evidence type="ECO:0000313" key="2">
    <source>
        <dbReference type="Proteomes" id="UP001233999"/>
    </source>
</evidence>
<evidence type="ECO:0000313" key="1">
    <source>
        <dbReference type="EMBL" id="KAJ9590826.1"/>
    </source>
</evidence>
<feature type="non-terminal residue" evidence="1">
    <location>
        <position position="1"/>
    </location>
</feature>
<organism evidence="1 2">
    <name type="scientific">Diploptera punctata</name>
    <name type="common">Pacific beetle cockroach</name>
    <dbReference type="NCBI Taxonomy" id="6984"/>
    <lineage>
        <taxon>Eukaryota</taxon>
        <taxon>Metazoa</taxon>
        <taxon>Ecdysozoa</taxon>
        <taxon>Arthropoda</taxon>
        <taxon>Hexapoda</taxon>
        <taxon>Insecta</taxon>
        <taxon>Pterygota</taxon>
        <taxon>Neoptera</taxon>
        <taxon>Polyneoptera</taxon>
        <taxon>Dictyoptera</taxon>
        <taxon>Blattodea</taxon>
        <taxon>Blaberoidea</taxon>
        <taxon>Blaberidae</taxon>
        <taxon>Diplopterinae</taxon>
        <taxon>Diploptera</taxon>
    </lineage>
</organism>
<reference evidence="1" key="1">
    <citation type="journal article" date="2023" name="IScience">
        <title>Live-bearing cockroach genome reveals convergent evolutionary mechanisms linked to viviparity in insects and beyond.</title>
        <authorList>
            <person name="Fouks B."/>
            <person name="Harrison M.C."/>
            <person name="Mikhailova A.A."/>
            <person name="Marchal E."/>
            <person name="English S."/>
            <person name="Carruthers M."/>
            <person name="Jennings E.C."/>
            <person name="Chiamaka E.L."/>
            <person name="Frigard R.A."/>
            <person name="Pippel M."/>
            <person name="Attardo G.M."/>
            <person name="Benoit J.B."/>
            <person name="Bornberg-Bauer E."/>
            <person name="Tobe S.S."/>
        </authorList>
    </citation>
    <scope>NUCLEOTIDE SEQUENCE</scope>
    <source>
        <strain evidence="1">Stay&amp;Tobe</strain>
    </source>
</reference>
<proteinExistence type="predicted"/>